<reference evidence="13 14" key="1">
    <citation type="journal article" date="1998" name="Science">
        <title>Genome sequence of the nematode C. elegans: a platform for investigating biology.</title>
        <authorList>
            <consortium name="The C. elegans sequencing consortium"/>
            <person name="Sulson J.E."/>
            <person name="Waterston R."/>
        </authorList>
    </citation>
    <scope>NUCLEOTIDE SEQUENCE [LARGE SCALE GENOMIC DNA]</scope>
    <source>
        <strain evidence="13 14">Bristol N2</strain>
    </source>
</reference>
<dbReference type="SMR" id="G5EC41"/>
<dbReference type="PhylomeDB" id="G5EC41"/>
<dbReference type="SMART" id="SM00430">
    <property type="entry name" value="HOLI"/>
    <property type="match status" value="1"/>
</dbReference>
<dbReference type="EMBL" id="BX284605">
    <property type="protein sequence ID" value="CAB05534.2"/>
    <property type="molecule type" value="Genomic_DNA"/>
</dbReference>
<dbReference type="Gene3D" id="3.30.50.10">
    <property type="entry name" value="Erythroid Transcription Factor GATA-1, subunit A"/>
    <property type="match status" value="1"/>
</dbReference>
<evidence type="ECO:0000256" key="1">
    <source>
        <dbReference type="ARBA" id="ARBA00005993"/>
    </source>
</evidence>
<dbReference type="STRING" id="6239.F57G8.6.1"/>
<dbReference type="Bgee" id="WBGene00010215">
    <property type="expression patterns" value="Expressed in adult organism and 1 other cell type or tissue"/>
</dbReference>
<dbReference type="PaxDb" id="6239-F57G8.6"/>
<evidence type="ECO:0000313" key="15">
    <source>
        <dbReference type="WormBase" id="F57G8.6"/>
    </source>
</evidence>
<dbReference type="Pfam" id="PF00104">
    <property type="entry name" value="Hormone_recep"/>
    <property type="match status" value="1"/>
</dbReference>
<evidence type="ECO:0000256" key="10">
    <source>
        <dbReference type="RuleBase" id="RU004334"/>
    </source>
</evidence>
<keyword evidence="14" id="KW-1185">Reference proteome</keyword>
<gene>
    <name evidence="13 15" type="primary">nhr-193</name>
    <name evidence="13" type="ORF">CELE_F57G8.6</name>
    <name evidence="15" type="ORF">F57G8.6</name>
</gene>
<evidence type="ECO:0000259" key="12">
    <source>
        <dbReference type="PROSITE" id="PS51843"/>
    </source>
</evidence>
<dbReference type="SUPFAM" id="SSF57716">
    <property type="entry name" value="Glucocorticoid receptor-like (DNA-binding domain)"/>
    <property type="match status" value="1"/>
</dbReference>
<dbReference type="PIR" id="T22875">
    <property type="entry name" value="T22875"/>
</dbReference>
<dbReference type="GO" id="GO:0008270">
    <property type="term" value="F:zinc ion binding"/>
    <property type="evidence" value="ECO:0007669"/>
    <property type="project" value="UniProtKB-KW"/>
</dbReference>
<dbReference type="Gene3D" id="1.10.565.10">
    <property type="entry name" value="Retinoid X Receptor"/>
    <property type="match status" value="1"/>
</dbReference>
<dbReference type="FunCoup" id="G5EC41">
    <property type="interactions" value="1134"/>
</dbReference>
<dbReference type="InParanoid" id="G5EC41"/>
<dbReference type="GO" id="GO:0043565">
    <property type="term" value="F:sequence-specific DNA binding"/>
    <property type="evidence" value="ECO:0007669"/>
    <property type="project" value="InterPro"/>
</dbReference>
<dbReference type="SMART" id="SM00399">
    <property type="entry name" value="ZnF_C4"/>
    <property type="match status" value="1"/>
</dbReference>
<dbReference type="PROSITE" id="PS51030">
    <property type="entry name" value="NUCLEAR_REC_DBD_2"/>
    <property type="match status" value="1"/>
</dbReference>
<dbReference type="AGR" id="WB:WBGene00010215"/>
<dbReference type="InterPro" id="IPR013088">
    <property type="entry name" value="Znf_NHR/GATA"/>
</dbReference>
<dbReference type="Proteomes" id="UP000001940">
    <property type="component" value="Chromosome V"/>
</dbReference>
<feature type="domain" description="Nuclear receptor" evidence="11">
    <location>
        <begin position="1"/>
        <end position="72"/>
    </location>
</feature>
<keyword evidence="2 10" id="KW-0479">Metal-binding</keyword>
<dbReference type="CTD" id="180098"/>
<dbReference type="WormBase" id="F57G8.6">
    <property type="protein sequence ID" value="CE23788"/>
    <property type="gene ID" value="WBGene00010215"/>
    <property type="gene designation" value="nhr-193"/>
</dbReference>
<accession>G5EC41</accession>
<organism evidence="13 14">
    <name type="scientific">Caenorhabditis elegans</name>
    <dbReference type="NCBI Taxonomy" id="6239"/>
    <lineage>
        <taxon>Eukaryota</taxon>
        <taxon>Metazoa</taxon>
        <taxon>Ecdysozoa</taxon>
        <taxon>Nematoda</taxon>
        <taxon>Chromadorea</taxon>
        <taxon>Rhabditida</taxon>
        <taxon>Rhabditina</taxon>
        <taxon>Rhabditomorpha</taxon>
        <taxon>Rhabditoidea</taxon>
        <taxon>Rhabditidae</taxon>
        <taxon>Peloderinae</taxon>
        <taxon>Caenorhabditis</taxon>
    </lineage>
</organism>
<dbReference type="OrthoDB" id="5816380at2759"/>
<keyword evidence="4 10" id="KW-0862">Zinc</keyword>
<dbReference type="GO" id="GO:0003700">
    <property type="term" value="F:DNA-binding transcription factor activity"/>
    <property type="evidence" value="ECO:0007669"/>
    <property type="project" value="InterPro"/>
</dbReference>
<evidence type="ECO:0000256" key="4">
    <source>
        <dbReference type="ARBA" id="ARBA00022833"/>
    </source>
</evidence>
<dbReference type="InterPro" id="IPR035500">
    <property type="entry name" value="NHR-like_dom_sf"/>
</dbReference>
<dbReference type="HOGENOM" id="CLU_007368_7_1_1"/>
<dbReference type="InterPro" id="IPR000536">
    <property type="entry name" value="Nucl_hrmn_rcpt_lig-bd"/>
</dbReference>
<dbReference type="SUPFAM" id="SSF48508">
    <property type="entry name" value="Nuclear receptor ligand-binding domain"/>
    <property type="match status" value="1"/>
</dbReference>
<name>G5EC41_CAEEL</name>
<dbReference type="GO" id="GO:0005634">
    <property type="term" value="C:nucleus"/>
    <property type="evidence" value="ECO:0007669"/>
    <property type="project" value="UniProtKB-SubCell"/>
</dbReference>
<dbReference type="PROSITE" id="PS00031">
    <property type="entry name" value="NUCLEAR_REC_DBD_1"/>
    <property type="match status" value="1"/>
</dbReference>
<evidence type="ECO:0000256" key="2">
    <source>
        <dbReference type="ARBA" id="ARBA00022723"/>
    </source>
</evidence>
<keyword evidence="3 10" id="KW-0863">Zinc-finger</keyword>
<evidence type="ECO:0000256" key="5">
    <source>
        <dbReference type="ARBA" id="ARBA00023015"/>
    </source>
</evidence>
<evidence type="ECO:0000259" key="11">
    <source>
        <dbReference type="PROSITE" id="PS51030"/>
    </source>
</evidence>
<evidence type="ECO:0000256" key="9">
    <source>
        <dbReference type="ARBA" id="ARBA00023242"/>
    </source>
</evidence>
<dbReference type="KEGG" id="cel:CELE_F57G8.6"/>
<evidence type="ECO:0000313" key="13">
    <source>
        <dbReference type="EMBL" id="CAB05534.2"/>
    </source>
</evidence>
<dbReference type="eggNOG" id="KOG3575">
    <property type="taxonomic scope" value="Eukaryota"/>
</dbReference>
<feature type="domain" description="NR LBD" evidence="12">
    <location>
        <begin position="131"/>
        <end position="381"/>
    </location>
</feature>
<sequence length="384" mass="44857">MTNCLICGAKNTRGNHFGVRCCRACAVFFRRRAGTKYLRLKCSSENCGNRFCKPCRLKRCFAAGMTIEHFQHNRDLIKSTIVPKIPRSFANVVGRPSFVIFCVPQESYRKTFVDLNVLIEKAGEIFEKGPENPYIGSTQLKKLAAASNFTMDWNRRSFEPLSHGEMSYFWEFYFLRTAKWLTYFEEFKKIPRDLMIKLLLSFWHVFSRLDKLITTARARKLKVCSQQTWAMSNGFILDFDKTKVDFWKLSNYPAKDLFYFLNSMAALDLQPQVQELQELEVSDVEFNFMLAQLTFSYAGKRLQGDILKICEKFQEVLSNDLHEHYVKELGMQRYSGRLSKIMKINNAIQNDIWSNRPRGELAAVFNIFNVKFSHPEMFIDTGFL</sequence>
<evidence type="ECO:0000256" key="7">
    <source>
        <dbReference type="ARBA" id="ARBA00023163"/>
    </source>
</evidence>
<dbReference type="PIR" id="T26290">
    <property type="entry name" value="T26290"/>
</dbReference>
<dbReference type="InterPro" id="IPR001628">
    <property type="entry name" value="Znf_hrmn_rcpt"/>
</dbReference>
<dbReference type="PROSITE" id="PS51843">
    <property type="entry name" value="NR_LBD"/>
    <property type="match status" value="1"/>
</dbReference>
<keyword evidence="8 10" id="KW-0675">Receptor</keyword>
<protein>
    <submittedName>
        <fullName evidence="13">Nuclear Hormone Receptor family</fullName>
    </submittedName>
</protein>
<evidence type="ECO:0000256" key="8">
    <source>
        <dbReference type="ARBA" id="ARBA00023170"/>
    </source>
</evidence>
<proteinExistence type="inferred from homology"/>
<keyword evidence="9 10" id="KW-0539">Nucleus</keyword>
<evidence type="ECO:0000256" key="6">
    <source>
        <dbReference type="ARBA" id="ARBA00023125"/>
    </source>
</evidence>
<dbReference type="PANTHER" id="PTHR45680">
    <property type="entry name" value="NUCLEAR HORMONE RECEPTOR FAMILY"/>
    <property type="match status" value="1"/>
</dbReference>
<comment type="subcellular location">
    <subcellularLocation>
        <location evidence="10">Nucleus</location>
    </subcellularLocation>
</comment>
<dbReference type="PANTHER" id="PTHR45680:SF35">
    <property type="entry name" value="NUCLEAR HORMONE RECEPTOR FAMILY-RELATED"/>
    <property type="match status" value="1"/>
</dbReference>
<dbReference type="RefSeq" id="NP_507131.1">
    <property type="nucleotide sequence ID" value="NM_074730.3"/>
</dbReference>
<dbReference type="InterPro" id="IPR051152">
    <property type="entry name" value="C.elegans_Orphan_NR"/>
</dbReference>
<keyword evidence="6 10" id="KW-0238">DNA-binding</keyword>
<dbReference type="Pfam" id="PF00105">
    <property type="entry name" value="zf-C4"/>
    <property type="match status" value="1"/>
</dbReference>
<dbReference type="PIR" id="E89362">
    <property type="entry name" value="E89362"/>
</dbReference>
<dbReference type="GeneID" id="180098"/>
<keyword evidence="7 10" id="KW-0804">Transcription</keyword>
<evidence type="ECO:0000313" key="14">
    <source>
        <dbReference type="Proteomes" id="UP000001940"/>
    </source>
</evidence>
<comment type="similarity">
    <text evidence="1 10">Belongs to the nuclear hormone receptor family.</text>
</comment>
<dbReference type="AlphaFoldDB" id="G5EC41"/>
<evidence type="ECO:0000256" key="3">
    <source>
        <dbReference type="ARBA" id="ARBA00022771"/>
    </source>
</evidence>
<keyword evidence="5 10" id="KW-0805">Transcription regulation</keyword>